<feature type="domain" description="NERD" evidence="2">
    <location>
        <begin position="132"/>
        <end position="250"/>
    </location>
</feature>
<dbReference type="PROSITE" id="PS50965">
    <property type="entry name" value="NERD"/>
    <property type="match status" value="1"/>
</dbReference>
<dbReference type="InterPro" id="IPR011528">
    <property type="entry name" value="NERD"/>
</dbReference>
<protein>
    <submittedName>
        <fullName evidence="3">NERD domain-containing protein</fullName>
    </submittedName>
</protein>
<feature type="transmembrane region" description="Helical" evidence="1">
    <location>
        <begin position="12"/>
        <end position="32"/>
    </location>
</feature>
<keyword evidence="4" id="KW-1185">Reference proteome</keyword>
<organism evidence="3 4">
    <name type="scientific">Dokdonella ginsengisoli</name>
    <dbReference type="NCBI Taxonomy" id="363846"/>
    <lineage>
        <taxon>Bacteria</taxon>
        <taxon>Pseudomonadati</taxon>
        <taxon>Pseudomonadota</taxon>
        <taxon>Gammaproteobacteria</taxon>
        <taxon>Lysobacterales</taxon>
        <taxon>Rhodanobacteraceae</taxon>
        <taxon>Dokdonella</taxon>
    </lineage>
</organism>
<evidence type="ECO:0000259" key="2">
    <source>
        <dbReference type="PROSITE" id="PS50965"/>
    </source>
</evidence>
<keyword evidence="1" id="KW-1133">Transmembrane helix</keyword>
<dbReference type="Pfam" id="PF08378">
    <property type="entry name" value="NERD"/>
    <property type="match status" value="1"/>
</dbReference>
<dbReference type="RefSeq" id="WP_380021865.1">
    <property type="nucleotide sequence ID" value="NZ_JBHSHD010000010.1"/>
</dbReference>
<name>A0ABV9QYX4_9GAMM</name>
<feature type="transmembrane region" description="Helical" evidence="1">
    <location>
        <begin position="100"/>
        <end position="121"/>
    </location>
</feature>
<keyword evidence="1" id="KW-0812">Transmembrane</keyword>
<evidence type="ECO:0000313" key="4">
    <source>
        <dbReference type="Proteomes" id="UP001595886"/>
    </source>
</evidence>
<dbReference type="Proteomes" id="UP001595886">
    <property type="component" value="Unassembled WGS sequence"/>
</dbReference>
<evidence type="ECO:0000313" key="3">
    <source>
        <dbReference type="EMBL" id="MFC4821589.1"/>
    </source>
</evidence>
<gene>
    <name evidence="3" type="ORF">ACFO6Q_14740</name>
</gene>
<comment type="caution">
    <text evidence="3">The sequence shown here is derived from an EMBL/GenBank/DDBJ whole genome shotgun (WGS) entry which is preliminary data.</text>
</comment>
<evidence type="ECO:0000256" key="1">
    <source>
        <dbReference type="SAM" id="Phobius"/>
    </source>
</evidence>
<keyword evidence="1" id="KW-0472">Membrane</keyword>
<proteinExistence type="predicted"/>
<feature type="transmembrane region" description="Helical" evidence="1">
    <location>
        <begin position="68"/>
        <end position="88"/>
    </location>
</feature>
<reference evidence="4" key="1">
    <citation type="journal article" date="2019" name="Int. J. Syst. Evol. Microbiol.">
        <title>The Global Catalogue of Microorganisms (GCM) 10K type strain sequencing project: providing services to taxonomists for standard genome sequencing and annotation.</title>
        <authorList>
            <consortium name="The Broad Institute Genomics Platform"/>
            <consortium name="The Broad Institute Genome Sequencing Center for Infectious Disease"/>
            <person name="Wu L."/>
            <person name="Ma J."/>
        </authorList>
    </citation>
    <scope>NUCLEOTIDE SEQUENCE [LARGE SCALE GENOMIC DNA]</scope>
    <source>
        <strain evidence="4">CCUG 30340</strain>
    </source>
</reference>
<accession>A0ABV9QYX4</accession>
<dbReference type="EMBL" id="JBHSHD010000010">
    <property type="protein sequence ID" value="MFC4821589.1"/>
    <property type="molecule type" value="Genomic_DNA"/>
</dbReference>
<sequence length="300" mass="33617">MNASLGMLLPAAVIFVLAIVPVGIVVATLLFLRRMDSQGKRRSPLTDKLLHQAGAQARRRVESLNSDIMERTMLVAMIGPIIMLSLLLPRVRWSELHFGWSGWVISIATALWVAWLAWRIATLAQERRKWRDGMRAEIASAQQLDRLQAQDCLVLHDIPAEKSNLDHVVIGPTAVFMVETKSRRKSGTGKASATAAYDGSAIQFPGWAETKPLDQARAQARWLSEYLRGETGEPTPVIPVICLPGWFVQPPPERQQGDVRVINPKLGYVFTDARSRPRMDAARRNRIVHALHKRYPQSPD</sequence>